<sequence length="64" mass="6509">MTGAGPHAGFSALVPDDDPDELTGLVRMIVLNTVLLDGTATGLRDGVRTAGADGNANAPRHRPS</sequence>
<dbReference type="Proteomes" id="UP001523216">
    <property type="component" value="Unassembled WGS sequence"/>
</dbReference>
<keyword evidence="3" id="KW-1185">Reference proteome</keyword>
<accession>A0ABT0Y7V3</accession>
<gene>
    <name evidence="2" type="ORF">LXN57_30325</name>
</gene>
<comment type="caution">
    <text evidence="2">The sequence shown here is derived from an EMBL/GenBank/DDBJ whole genome shotgun (WGS) entry which is preliminary data.</text>
</comment>
<evidence type="ECO:0000313" key="3">
    <source>
        <dbReference type="Proteomes" id="UP001523216"/>
    </source>
</evidence>
<dbReference type="RefSeq" id="WP_251801617.1">
    <property type="nucleotide sequence ID" value="NZ_JAMQOL010000044.1"/>
</dbReference>
<evidence type="ECO:0000256" key="1">
    <source>
        <dbReference type="SAM" id="MobiDB-lite"/>
    </source>
</evidence>
<name>A0ABT0Y7V3_9ACTN</name>
<reference evidence="2 3" key="1">
    <citation type="submission" date="2022-06" db="EMBL/GenBank/DDBJ databases">
        <title>Actinoplanes abujensis sp. nov., isolated from Nigerian arid soil.</title>
        <authorList>
            <person name="Ding P."/>
        </authorList>
    </citation>
    <scope>NUCLEOTIDE SEQUENCE [LARGE SCALE GENOMIC DNA]</scope>
    <source>
        <strain evidence="3">TRM88002</strain>
    </source>
</reference>
<evidence type="ECO:0000313" key="2">
    <source>
        <dbReference type="EMBL" id="MCM4081875.1"/>
    </source>
</evidence>
<organism evidence="2 3">
    <name type="scientific">Paractinoplanes hotanensis</name>
    <dbReference type="NCBI Taxonomy" id="2906497"/>
    <lineage>
        <taxon>Bacteria</taxon>
        <taxon>Bacillati</taxon>
        <taxon>Actinomycetota</taxon>
        <taxon>Actinomycetes</taxon>
        <taxon>Micromonosporales</taxon>
        <taxon>Micromonosporaceae</taxon>
        <taxon>Paractinoplanes</taxon>
    </lineage>
</organism>
<feature type="region of interest" description="Disordered" evidence="1">
    <location>
        <begin position="43"/>
        <end position="64"/>
    </location>
</feature>
<proteinExistence type="predicted"/>
<dbReference type="EMBL" id="JAMQOL010000044">
    <property type="protein sequence ID" value="MCM4081875.1"/>
    <property type="molecule type" value="Genomic_DNA"/>
</dbReference>
<protein>
    <submittedName>
        <fullName evidence="2">Uncharacterized protein</fullName>
    </submittedName>
</protein>